<dbReference type="InterPro" id="IPR001148">
    <property type="entry name" value="CA_dom"/>
</dbReference>
<comment type="similarity">
    <text evidence="1">Belongs to the alpha-carbonic anhydrase family.</text>
</comment>
<accession>A0A369Q5W3</accession>
<dbReference type="GO" id="GO:0008270">
    <property type="term" value="F:zinc ion binding"/>
    <property type="evidence" value="ECO:0007669"/>
    <property type="project" value="InterPro"/>
</dbReference>
<dbReference type="GO" id="GO:0004089">
    <property type="term" value="F:carbonate dehydratase activity"/>
    <property type="evidence" value="ECO:0007669"/>
    <property type="project" value="UniProtKB-EC"/>
</dbReference>
<comment type="caution">
    <text evidence="9">The sequence shown here is derived from an EMBL/GenBank/DDBJ whole genome shotgun (WGS) entry which is preliminary data.</text>
</comment>
<keyword evidence="3" id="KW-0479">Metal-binding</keyword>
<dbReference type="EC" id="4.2.1.1" evidence="2"/>
<dbReference type="PANTHER" id="PTHR18952">
    <property type="entry name" value="CARBONIC ANHYDRASE"/>
    <property type="match status" value="1"/>
</dbReference>
<dbReference type="RefSeq" id="WP_115366100.1">
    <property type="nucleotide sequence ID" value="NZ_QBKA01000002.1"/>
</dbReference>
<evidence type="ECO:0000256" key="4">
    <source>
        <dbReference type="ARBA" id="ARBA00022833"/>
    </source>
</evidence>
<keyword evidence="4" id="KW-0862">Zinc</keyword>
<organism evidence="9 10">
    <name type="scientific">Alteripontixanthobacter maritimus</name>
    <dbReference type="NCBI Taxonomy" id="2161824"/>
    <lineage>
        <taxon>Bacteria</taxon>
        <taxon>Pseudomonadati</taxon>
        <taxon>Pseudomonadota</taxon>
        <taxon>Alphaproteobacteria</taxon>
        <taxon>Sphingomonadales</taxon>
        <taxon>Erythrobacteraceae</taxon>
        <taxon>Alteripontixanthobacter</taxon>
    </lineage>
</organism>
<name>A0A369Q5W3_9SPHN</name>
<dbReference type="InterPro" id="IPR036398">
    <property type="entry name" value="CA_dom_sf"/>
</dbReference>
<dbReference type="Pfam" id="PF00194">
    <property type="entry name" value="Carb_anhydrase"/>
    <property type="match status" value="1"/>
</dbReference>
<evidence type="ECO:0000256" key="5">
    <source>
        <dbReference type="ARBA" id="ARBA00023239"/>
    </source>
</evidence>
<evidence type="ECO:0000256" key="2">
    <source>
        <dbReference type="ARBA" id="ARBA00012925"/>
    </source>
</evidence>
<evidence type="ECO:0000259" key="8">
    <source>
        <dbReference type="PROSITE" id="PS51144"/>
    </source>
</evidence>
<dbReference type="AlphaFoldDB" id="A0A369Q5W3"/>
<evidence type="ECO:0000313" key="10">
    <source>
        <dbReference type="Proteomes" id="UP000253727"/>
    </source>
</evidence>
<dbReference type="PANTHER" id="PTHR18952:SF265">
    <property type="entry name" value="CARBONIC ANHYDRASE"/>
    <property type="match status" value="1"/>
</dbReference>
<keyword evidence="7" id="KW-0732">Signal</keyword>
<comment type="catalytic activity">
    <reaction evidence="6">
        <text>hydrogencarbonate + H(+) = CO2 + H2O</text>
        <dbReference type="Rhea" id="RHEA:10748"/>
        <dbReference type="ChEBI" id="CHEBI:15377"/>
        <dbReference type="ChEBI" id="CHEBI:15378"/>
        <dbReference type="ChEBI" id="CHEBI:16526"/>
        <dbReference type="ChEBI" id="CHEBI:17544"/>
        <dbReference type="EC" id="4.2.1.1"/>
    </reaction>
</comment>
<proteinExistence type="inferred from homology"/>
<sequence>MKFKTAIAAASLTALSAAGIATGAAAADGQLDWKYTDGMTAERWSNANSDYAACDAGAMQSPIELDQASAIGDVKLSAAYGNAAGKLAIGTHKVQVDTPTGQGMISGDRLFNLLQVHFHTPSEHAVSGKRYPLTAHLVHATSDGTLGVLGIMFEAGAANPALQNIVDAMPRGNGGDVTVDMSDMVPADLSVHRYMGSLTTPPCSENVNWHVAETVMTASPAQIAAFEGALGMTARSLQPLNNRLLVAPSK</sequence>
<evidence type="ECO:0000313" key="9">
    <source>
        <dbReference type="EMBL" id="RDC59820.1"/>
    </source>
</evidence>
<keyword evidence="5 9" id="KW-0456">Lyase</keyword>
<evidence type="ECO:0000256" key="3">
    <source>
        <dbReference type="ARBA" id="ARBA00022723"/>
    </source>
</evidence>
<dbReference type="SUPFAM" id="SSF51069">
    <property type="entry name" value="Carbonic anhydrase"/>
    <property type="match status" value="1"/>
</dbReference>
<keyword evidence="10" id="KW-1185">Reference proteome</keyword>
<dbReference type="SMART" id="SM01057">
    <property type="entry name" value="Carb_anhydrase"/>
    <property type="match status" value="1"/>
</dbReference>
<evidence type="ECO:0000256" key="7">
    <source>
        <dbReference type="SAM" id="SignalP"/>
    </source>
</evidence>
<dbReference type="Proteomes" id="UP000253727">
    <property type="component" value="Unassembled WGS sequence"/>
</dbReference>
<evidence type="ECO:0000256" key="1">
    <source>
        <dbReference type="ARBA" id="ARBA00010718"/>
    </source>
</evidence>
<dbReference type="InterPro" id="IPR023561">
    <property type="entry name" value="Carbonic_anhydrase_a-class"/>
</dbReference>
<protein>
    <recommendedName>
        <fullName evidence="2">carbonic anhydrase</fullName>
        <ecNumber evidence="2">4.2.1.1</ecNumber>
    </recommendedName>
</protein>
<dbReference type="InterPro" id="IPR041891">
    <property type="entry name" value="Alpha_CA_prokaryot-like"/>
</dbReference>
<evidence type="ECO:0000256" key="6">
    <source>
        <dbReference type="ARBA" id="ARBA00048348"/>
    </source>
</evidence>
<dbReference type="OrthoDB" id="5327615at2"/>
<feature type="signal peptide" evidence="7">
    <location>
        <begin position="1"/>
        <end position="26"/>
    </location>
</feature>
<dbReference type="PROSITE" id="PS51144">
    <property type="entry name" value="ALPHA_CA_2"/>
    <property type="match status" value="1"/>
</dbReference>
<feature type="domain" description="Alpha-carbonic anhydrase" evidence="8">
    <location>
        <begin position="31"/>
        <end position="249"/>
    </location>
</feature>
<gene>
    <name evidence="9" type="ORF">HME9302_01015</name>
</gene>
<dbReference type="EMBL" id="QBKA01000002">
    <property type="protein sequence ID" value="RDC59820.1"/>
    <property type="molecule type" value="Genomic_DNA"/>
</dbReference>
<dbReference type="Gene3D" id="3.10.200.10">
    <property type="entry name" value="Alpha carbonic anhydrase"/>
    <property type="match status" value="1"/>
</dbReference>
<reference evidence="9 10" key="1">
    <citation type="submission" date="2018-04" db="EMBL/GenBank/DDBJ databases">
        <title>Altererythrobacter sp. HME9302 genome sequencing and assembly.</title>
        <authorList>
            <person name="Kang H."/>
            <person name="Kim H."/>
            <person name="Joh K."/>
        </authorList>
    </citation>
    <scope>NUCLEOTIDE SEQUENCE [LARGE SCALE GENOMIC DNA]</scope>
    <source>
        <strain evidence="9 10">HME9302</strain>
    </source>
</reference>
<feature type="chain" id="PRO_5016736677" description="carbonic anhydrase" evidence="7">
    <location>
        <begin position="27"/>
        <end position="250"/>
    </location>
</feature>
<dbReference type="CDD" id="cd03124">
    <property type="entry name" value="alpha_CA_prokaryotic_like"/>
    <property type="match status" value="1"/>
</dbReference>